<sequence>MISEVLKSLESRVYSDDESQEPFRAWRDKSLKASKDKCIEILDATSKDFRVDFSSRLALCPVRGANFQHYLRDDVPRVEAFDRLNAQISAGAASAAADHNNQWSVATYVLGAMSDGGNHTEMVRSFKHLSGNELLQSIRNFLSAQVKEAPRGSSSLLFQRAPGGPIR</sequence>
<accession>A0A5J4YIY1</accession>
<organism evidence="1 2">
    <name type="scientific">Porphyridium purpureum</name>
    <name type="common">Red alga</name>
    <name type="synonym">Porphyridium cruentum</name>
    <dbReference type="NCBI Taxonomy" id="35688"/>
    <lineage>
        <taxon>Eukaryota</taxon>
        <taxon>Rhodophyta</taxon>
        <taxon>Bangiophyceae</taxon>
        <taxon>Porphyridiales</taxon>
        <taxon>Porphyridiaceae</taxon>
        <taxon>Porphyridium</taxon>
    </lineage>
</organism>
<dbReference type="EMBL" id="VRMN01000021">
    <property type="protein sequence ID" value="KAA8490613.1"/>
    <property type="molecule type" value="Genomic_DNA"/>
</dbReference>
<dbReference type="AlphaFoldDB" id="A0A5J4YIY1"/>
<dbReference type="Proteomes" id="UP000324585">
    <property type="component" value="Unassembled WGS sequence"/>
</dbReference>
<proteinExistence type="predicted"/>
<evidence type="ECO:0000313" key="2">
    <source>
        <dbReference type="Proteomes" id="UP000324585"/>
    </source>
</evidence>
<protein>
    <submittedName>
        <fullName evidence="1">Uncharacterized protein</fullName>
    </submittedName>
</protein>
<comment type="caution">
    <text evidence="1">The sequence shown here is derived from an EMBL/GenBank/DDBJ whole genome shotgun (WGS) entry which is preliminary data.</text>
</comment>
<keyword evidence="2" id="KW-1185">Reference proteome</keyword>
<reference evidence="2" key="1">
    <citation type="journal article" date="2019" name="Nat. Commun.">
        <title>Expansion of phycobilisome linker gene families in mesophilic red algae.</title>
        <authorList>
            <person name="Lee J."/>
            <person name="Kim D."/>
            <person name="Bhattacharya D."/>
            <person name="Yoon H.S."/>
        </authorList>
    </citation>
    <scope>NUCLEOTIDE SEQUENCE [LARGE SCALE GENOMIC DNA]</scope>
    <source>
        <strain evidence="2">CCMP 1328</strain>
    </source>
</reference>
<evidence type="ECO:0000313" key="1">
    <source>
        <dbReference type="EMBL" id="KAA8490613.1"/>
    </source>
</evidence>
<name>A0A5J4YIY1_PORPP</name>
<gene>
    <name evidence="1" type="ORF">FVE85_9386</name>
</gene>